<keyword evidence="1" id="KW-0479">Metal-binding</keyword>
<name>A0AAW2DX85_9ROSI</name>
<dbReference type="PROSITE" id="PS50158">
    <property type="entry name" value="ZF_CCHC"/>
    <property type="match status" value="1"/>
</dbReference>
<dbReference type="InterPro" id="IPR025558">
    <property type="entry name" value="DUF4283"/>
</dbReference>
<dbReference type="AlphaFoldDB" id="A0AAW2DX85"/>
<evidence type="ECO:0000256" key="1">
    <source>
        <dbReference type="PROSITE-ProRule" id="PRU00047"/>
    </source>
</evidence>
<evidence type="ECO:0000313" key="4">
    <source>
        <dbReference type="EMBL" id="KAL0014749.1"/>
    </source>
</evidence>
<keyword evidence="1" id="KW-0863">Zinc-finger</keyword>
<proteinExistence type="predicted"/>
<evidence type="ECO:0000256" key="2">
    <source>
        <dbReference type="SAM" id="MobiDB-lite"/>
    </source>
</evidence>
<organism evidence="4 5">
    <name type="scientific">Lithocarpus litseifolius</name>
    <dbReference type="NCBI Taxonomy" id="425828"/>
    <lineage>
        <taxon>Eukaryota</taxon>
        <taxon>Viridiplantae</taxon>
        <taxon>Streptophyta</taxon>
        <taxon>Embryophyta</taxon>
        <taxon>Tracheophyta</taxon>
        <taxon>Spermatophyta</taxon>
        <taxon>Magnoliopsida</taxon>
        <taxon>eudicotyledons</taxon>
        <taxon>Gunneridae</taxon>
        <taxon>Pentapetalae</taxon>
        <taxon>rosids</taxon>
        <taxon>fabids</taxon>
        <taxon>Fagales</taxon>
        <taxon>Fagaceae</taxon>
        <taxon>Lithocarpus</taxon>
    </lineage>
</organism>
<dbReference type="PANTHER" id="PTHR31286:SF99">
    <property type="entry name" value="DUF4283 DOMAIN-CONTAINING PROTEIN"/>
    <property type="match status" value="1"/>
</dbReference>
<reference evidence="4 5" key="1">
    <citation type="submission" date="2024-01" db="EMBL/GenBank/DDBJ databases">
        <title>A telomere-to-telomere, gap-free genome of sweet tea (Lithocarpus litseifolius).</title>
        <authorList>
            <person name="Zhou J."/>
        </authorList>
    </citation>
    <scope>NUCLEOTIDE SEQUENCE [LARGE SCALE GENOMIC DNA]</scope>
    <source>
        <strain evidence="4">Zhou-2022a</strain>
        <tissue evidence="4">Leaf</tissue>
    </source>
</reference>
<dbReference type="Proteomes" id="UP001459277">
    <property type="component" value="Unassembled WGS sequence"/>
</dbReference>
<dbReference type="EMBL" id="JAZDWU010000001">
    <property type="protein sequence ID" value="KAL0014749.1"/>
    <property type="molecule type" value="Genomic_DNA"/>
</dbReference>
<keyword evidence="5" id="KW-1185">Reference proteome</keyword>
<evidence type="ECO:0000259" key="3">
    <source>
        <dbReference type="PROSITE" id="PS50158"/>
    </source>
</evidence>
<comment type="caution">
    <text evidence="4">The sequence shown here is derived from an EMBL/GenBank/DDBJ whole genome shotgun (WGS) entry which is preliminary data.</text>
</comment>
<dbReference type="InterPro" id="IPR001878">
    <property type="entry name" value="Znf_CCHC"/>
</dbReference>
<evidence type="ECO:0000313" key="5">
    <source>
        <dbReference type="Proteomes" id="UP001459277"/>
    </source>
</evidence>
<dbReference type="InterPro" id="IPR040256">
    <property type="entry name" value="At4g02000-like"/>
</dbReference>
<feature type="domain" description="CCHC-type" evidence="3">
    <location>
        <begin position="254"/>
        <end position="268"/>
    </location>
</feature>
<protein>
    <recommendedName>
        <fullName evidence="3">CCHC-type domain-containing protein</fullName>
    </recommendedName>
</protein>
<gene>
    <name evidence="4" type="ORF">SO802_001818</name>
</gene>
<sequence length="444" mass="49270">MLCSKSRALSSEEEAELECSNKKVKDVRHAGYSASHENSSQEQGCFYSPVHGENSSFREKLLGEISGAYNQAFAFEENMEADIEADEEVEELREGFAAVKLSKDVKHRIRAIWASSLIVKNGCYLGKEFFLTRFSCKEDHDKVLRNGPWFIGEHFLSIRPWEPNFKPSTSNVSSIAVWIRLHELPIEYYEKEVLKQIGNSVGKVLRIDTHTAVEARGRFARLCIRVDLDKPLVTNLLIGGIHQPVNYEGIHRLCFSCGRIGHRREACPYTLHSTPESSMANGDKVDVQVSSSQVGCDLVDPKQGEASRAPEHKDEAPWFPEHKDAYGQWVVVTKKQQGNRGVRSMPKGSGSGYLRVSGGTTYLKVGSNNNNIELGKKKDGEAFPTSRVQLPRVTASKENGLKGMGFSKGATGLTDVGNMGQFNQGITTTQAQRASVKGKKRDCP</sequence>
<feature type="region of interest" description="Disordered" evidence="2">
    <location>
        <begin position="300"/>
        <end position="319"/>
    </location>
</feature>
<accession>A0AAW2DX85</accession>
<dbReference type="GO" id="GO:0008270">
    <property type="term" value="F:zinc ion binding"/>
    <property type="evidence" value="ECO:0007669"/>
    <property type="project" value="UniProtKB-KW"/>
</dbReference>
<dbReference type="PANTHER" id="PTHR31286">
    <property type="entry name" value="GLYCINE-RICH CELL WALL STRUCTURAL PROTEIN 1.8-LIKE"/>
    <property type="match status" value="1"/>
</dbReference>
<keyword evidence="1" id="KW-0862">Zinc</keyword>
<dbReference type="Pfam" id="PF14111">
    <property type="entry name" value="DUF4283"/>
    <property type="match status" value="1"/>
</dbReference>
<dbReference type="GO" id="GO:0003676">
    <property type="term" value="F:nucleic acid binding"/>
    <property type="evidence" value="ECO:0007669"/>
    <property type="project" value="InterPro"/>
</dbReference>